<dbReference type="OrthoDB" id="3140657at2759"/>
<dbReference type="Proteomes" id="UP000664534">
    <property type="component" value="Unassembled WGS sequence"/>
</dbReference>
<dbReference type="PANTHER" id="PTHR42057:SF2">
    <property type="entry name" value="F-BOX DOMAIN PROTEIN (AFU_ORTHOLOGUE AFUA_4G00200)-RELATED"/>
    <property type="match status" value="1"/>
</dbReference>
<name>A0A8H3G7D4_9LECA</name>
<comment type="caution">
    <text evidence="1">The sequence shown here is derived from an EMBL/GenBank/DDBJ whole genome shotgun (WGS) entry which is preliminary data.</text>
</comment>
<dbReference type="PANTHER" id="PTHR42057">
    <property type="entry name" value="F-BOX DOMAIN PROTEIN (AFU_ORTHOLOGUE AFUA_4G00200)"/>
    <property type="match status" value="1"/>
</dbReference>
<organism evidence="1 2">
    <name type="scientific">Imshaugia aleurites</name>
    <dbReference type="NCBI Taxonomy" id="172621"/>
    <lineage>
        <taxon>Eukaryota</taxon>
        <taxon>Fungi</taxon>
        <taxon>Dikarya</taxon>
        <taxon>Ascomycota</taxon>
        <taxon>Pezizomycotina</taxon>
        <taxon>Lecanoromycetes</taxon>
        <taxon>OSLEUM clade</taxon>
        <taxon>Lecanoromycetidae</taxon>
        <taxon>Lecanorales</taxon>
        <taxon>Lecanorineae</taxon>
        <taxon>Parmeliaceae</taxon>
        <taxon>Imshaugia</taxon>
    </lineage>
</organism>
<reference evidence="1" key="1">
    <citation type="submission" date="2021-03" db="EMBL/GenBank/DDBJ databases">
        <authorList>
            <person name="Tagirdzhanova G."/>
        </authorList>
    </citation>
    <scope>NUCLEOTIDE SEQUENCE</scope>
</reference>
<evidence type="ECO:0000313" key="2">
    <source>
        <dbReference type="Proteomes" id="UP000664534"/>
    </source>
</evidence>
<protein>
    <submittedName>
        <fullName evidence="1">Uncharacterized protein</fullName>
    </submittedName>
</protein>
<proteinExistence type="predicted"/>
<dbReference type="AlphaFoldDB" id="A0A8H3G7D4"/>
<sequence>MSIETMSFYVQLPLVWLAPASQNLRTLCLSADAPWGWYPKVDLRGIYFPFLKDLTLARFTFSHDWQLQWLSGHAGSLTHLVLTECAILDNATSAKQHFDGEGYPPGLEPDGNDTQVKGFHSHKTRWSDYFRTIEASLPEVRFFSLLSPDHAIKGTHLQAIINEEVAAIRNPYRYLEYFWNHYLPLFGRLDEVQNYLRFEARKSQQDEDEQALRELLASIQRRITART</sequence>
<accession>A0A8H3G7D4</accession>
<dbReference type="EMBL" id="CAJPDT010000089">
    <property type="protein sequence ID" value="CAF9936149.1"/>
    <property type="molecule type" value="Genomic_DNA"/>
</dbReference>
<keyword evidence="2" id="KW-1185">Reference proteome</keyword>
<gene>
    <name evidence="1" type="ORF">IMSHALPRED_010477</name>
</gene>
<evidence type="ECO:0000313" key="1">
    <source>
        <dbReference type="EMBL" id="CAF9936149.1"/>
    </source>
</evidence>